<dbReference type="SUPFAM" id="SSF53474">
    <property type="entry name" value="alpha/beta-Hydrolases"/>
    <property type="match status" value="1"/>
</dbReference>
<keyword evidence="3" id="KW-1185">Reference proteome</keyword>
<dbReference type="InterPro" id="IPR000073">
    <property type="entry name" value="AB_hydrolase_1"/>
</dbReference>
<dbReference type="PANTHER" id="PTHR12277:SF81">
    <property type="entry name" value="PROTEIN ABHD13"/>
    <property type="match status" value="1"/>
</dbReference>
<dbReference type="Proteomes" id="UP000565441">
    <property type="component" value="Unassembled WGS sequence"/>
</dbReference>
<dbReference type="InterPro" id="IPR029058">
    <property type="entry name" value="AB_hydrolase_fold"/>
</dbReference>
<evidence type="ECO:0000313" key="3">
    <source>
        <dbReference type="Proteomes" id="UP000565441"/>
    </source>
</evidence>
<accession>A0A8H5HE66</accession>
<dbReference type="Gene3D" id="3.40.50.1820">
    <property type="entry name" value="alpha/beta hydrolase"/>
    <property type="match status" value="1"/>
</dbReference>
<proteinExistence type="predicted"/>
<gene>
    <name evidence="2" type="ORF">D9615_005578</name>
</gene>
<dbReference type="PANTHER" id="PTHR12277">
    <property type="entry name" value="ALPHA/BETA HYDROLASE DOMAIN-CONTAINING PROTEIN"/>
    <property type="match status" value="1"/>
</dbReference>
<evidence type="ECO:0000313" key="2">
    <source>
        <dbReference type="EMBL" id="KAF5381718.1"/>
    </source>
</evidence>
<name>A0A8H5HE66_9AGAR</name>
<dbReference type="GO" id="GO:0008474">
    <property type="term" value="F:palmitoyl-(protein) hydrolase activity"/>
    <property type="evidence" value="ECO:0007669"/>
    <property type="project" value="TreeGrafter"/>
</dbReference>
<dbReference type="AlphaFoldDB" id="A0A8H5HE66"/>
<reference evidence="2 3" key="1">
    <citation type="journal article" date="2020" name="ISME J.">
        <title>Uncovering the hidden diversity of litter-decomposition mechanisms in mushroom-forming fungi.</title>
        <authorList>
            <person name="Floudas D."/>
            <person name="Bentzer J."/>
            <person name="Ahren D."/>
            <person name="Johansson T."/>
            <person name="Persson P."/>
            <person name="Tunlid A."/>
        </authorList>
    </citation>
    <scope>NUCLEOTIDE SEQUENCE [LARGE SCALE GENOMIC DNA]</scope>
    <source>
        <strain evidence="2 3">CBS 661.87</strain>
    </source>
</reference>
<comment type="caution">
    <text evidence="2">The sequence shown here is derived from an EMBL/GenBank/DDBJ whole genome shotgun (WGS) entry which is preliminary data.</text>
</comment>
<dbReference type="EMBL" id="JAACJP010000010">
    <property type="protein sequence ID" value="KAF5381718.1"/>
    <property type="molecule type" value="Genomic_DNA"/>
</dbReference>
<dbReference type="Pfam" id="PF00561">
    <property type="entry name" value="Abhydrolase_1"/>
    <property type="match status" value="1"/>
</dbReference>
<evidence type="ECO:0000259" key="1">
    <source>
        <dbReference type="Pfam" id="PF00561"/>
    </source>
</evidence>
<feature type="domain" description="AB hydrolase-1" evidence="1">
    <location>
        <begin position="107"/>
        <end position="221"/>
    </location>
</feature>
<dbReference type="OrthoDB" id="10249433at2759"/>
<sequence>MPDFFPSLETFAKGTLATAATLSTVGAGLLWYGQNYLIYPSAFPPGSRIDVPVPTGMPYEDLELVTPDKVKLRCYLLPQKKVLDAIHAAPVEDDTTTSDDEFVASRPTVIMFHGNGGNHGHRVPLARVFYLKMRCNVLMMSYRGYGLSEGSPSEKGLQIDAQTGLDFITSNPIFSKTQIILYGQSIGGAVSIDLASRNPKLITALILENTFTSLPSLVPHALPFLGPFSFLCHQKWDSASKIPLIPATTPILMLSGAKDEIVPREHMRALWEVVARRGEKKTPGGREYKVGLERAKYMEFEDGGHNRVLAGGGRVRREPKKNRKMKGPEWLAHTRYRQASLQTKFIPPTILPLRPELSYTSGDVADYARLQSSGAVSRNSWDMHAFPYVLFTISSLMAEVHD</sequence>
<dbReference type="GO" id="GO:0016020">
    <property type="term" value="C:membrane"/>
    <property type="evidence" value="ECO:0007669"/>
    <property type="project" value="TreeGrafter"/>
</dbReference>
<organism evidence="2 3">
    <name type="scientific">Tricholomella constricta</name>
    <dbReference type="NCBI Taxonomy" id="117010"/>
    <lineage>
        <taxon>Eukaryota</taxon>
        <taxon>Fungi</taxon>
        <taxon>Dikarya</taxon>
        <taxon>Basidiomycota</taxon>
        <taxon>Agaricomycotina</taxon>
        <taxon>Agaricomycetes</taxon>
        <taxon>Agaricomycetidae</taxon>
        <taxon>Agaricales</taxon>
        <taxon>Tricholomatineae</taxon>
        <taxon>Lyophyllaceae</taxon>
        <taxon>Tricholomella</taxon>
    </lineage>
</organism>
<protein>
    <recommendedName>
        <fullName evidence="1">AB hydrolase-1 domain-containing protein</fullName>
    </recommendedName>
</protein>